<reference evidence="2 3" key="1">
    <citation type="submission" date="2014-04" db="EMBL/GenBank/DDBJ databases">
        <authorList>
            <consortium name="DOE Joint Genome Institute"/>
            <person name="Kuo A."/>
            <person name="Kohler A."/>
            <person name="Nagy L.G."/>
            <person name="Floudas D."/>
            <person name="Copeland A."/>
            <person name="Barry K.W."/>
            <person name="Cichocki N."/>
            <person name="Veneault-Fourrey C."/>
            <person name="LaButti K."/>
            <person name="Lindquist E.A."/>
            <person name="Lipzen A."/>
            <person name="Lundell T."/>
            <person name="Morin E."/>
            <person name="Murat C."/>
            <person name="Sun H."/>
            <person name="Tunlid A."/>
            <person name="Henrissat B."/>
            <person name="Grigoriev I.V."/>
            <person name="Hibbett D.S."/>
            <person name="Martin F."/>
            <person name="Nordberg H.P."/>
            <person name="Cantor M.N."/>
            <person name="Hua S.X."/>
        </authorList>
    </citation>
    <scope>NUCLEOTIDE SEQUENCE [LARGE SCALE GENOMIC DNA]</scope>
    <source>
        <strain evidence="2 3">LaAM-08-1</strain>
    </source>
</reference>
<name>A0A0C9WX28_9AGAR</name>
<dbReference type="HOGENOM" id="CLU_2015632_0_0_1"/>
<feature type="region of interest" description="Disordered" evidence="1">
    <location>
        <begin position="90"/>
        <end position="123"/>
    </location>
</feature>
<gene>
    <name evidence="2" type="ORF">K443DRAFT_257328</name>
</gene>
<keyword evidence="3" id="KW-1185">Reference proteome</keyword>
<reference evidence="3" key="2">
    <citation type="submission" date="2015-01" db="EMBL/GenBank/DDBJ databases">
        <title>Evolutionary Origins and Diversification of the Mycorrhizal Mutualists.</title>
        <authorList>
            <consortium name="DOE Joint Genome Institute"/>
            <consortium name="Mycorrhizal Genomics Consortium"/>
            <person name="Kohler A."/>
            <person name="Kuo A."/>
            <person name="Nagy L.G."/>
            <person name="Floudas D."/>
            <person name="Copeland A."/>
            <person name="Barry K.W."/>
            <person name="Cichocki N."/>
            <person name="Veneault-Fourrey C."/>
            <person name="LaButti K."/>
            <person name="Lindquist E.A."/>
            <person name="Lipzen A."/>
            <person name="Lundell T."/>
            <person name="Morin E."/>
            <person name="Murat C."/>
            <person name="Riley R."/>
            <person name="Ohm R."/>
            <person name="Sun H."/>
            <person name="Tunlid A."/>
            <person name="Henrissat B."/>
            <person name="Grigoriev I.V."/>
            <person name="Hibbett D.S."/>
            <person name="Martin F."/>
        </authorList>
    </citation>
    <scope>NUCLEOTIDE SEQUENCE [LARGE SCALE GENOMIC DNA]</scope>
    <source>
        <strain evidence="3">LaAM-08-1</strain>
    </source>
</reference>
<sequence length="123" mass="13770">MARKPRLSWTIGLKYLVFIDISHCPRRPFSRASLQNPPALTIRALQHHADPHSPEPCSNHVAAPKYPSGDQGTRAMLSMFVDEHSMLVPTSIRECSPGPPPPPYPAMGGHESLIHGRQRHRKR</sequence>
<dbReference type="Proteomes" id="UP000054477">
    <property type="component" value="Unassembled WGS sequence"/>
</dbReference>
<feature type="region of interest" description="Disordered" evidence="1">
    <location>
        <begin position="47"/>
        <end position="70"/>
    </location>
</feature>
<proteinExistence type="predicted"/>
<evidence type="ECO:0000313" key="2">
    <source>
        <dbReference type="EMBL" id="KIJ97220.1"/>
    </source>
</evidence>
<dbReference type="AlphaFoldDB" id="A0A0C9WX28"/>
<evidence type="ECO:0000256" key="1">
    <source>
        <dbReference type="SAM" id="MobiDB-lite"/>
    </source>
</evidence>
<accession>A0A0C9WX28</accession>
<evidence type="ECO:0000313" key="3">
    <source>
        <dbReference type="Proteomes" id="UP000054477"/>
    </source>
</evidence>
<protein>
    <submittedName>
        <fullName evidence="2">Uncharacterized protein</fullName>
    </submittedName>
</protein>
<organism evidence="2 3">
    <name type="scientific">Laccaria amethystina LaAM-08-1</name>
    <dbReference type="NCBI Taxonomy" id="1095629"/>
    <lineage>
        <taxon>Eukaryota</taxon>
        <taxon>Fungi</taxon>
        <taxon>Dikarya</taxon>
        <taxon>Basidiomycota</taxon>
        <taxon>Agaricomycotina</taxon>
        <taxon>Agaricomycetes</taxon>
        <taxon>Agaricomycetidae</taxon>
        <taxon>Agaricales</taxon>
        <taxon>Agaricineae</taxon>
        <taxon>Hydnangiaceae</taxon>
        <taxon>Laccaria</taxon>
    </lineage>
</organism>
<dbReference type="EMBL" id="KN838699">
    <property type="protein sequence ID" value="KIJ97220.1"/>
    <property type="molecule type" value="Genomic_DNA"/>
</dbReference>